<proteinExistence type="predicted"/>
<organism evidence="1 2">
    <name type="scientific">Caerostris extrusa</name>
    <name type="common">Bark spider</name>
    <name type="synonym">Caerostris bankana</name>
    <dbReference type="NCBI Taxonomy" id="172846"/>
    <lineage>
        <taxon>Eukaryota</taxon>
        <taxon>Metazoa</taxon>
        <taxon>Ecdysozoa</taxon>
        <taxon>Arthropoda</taxon>
        <taxon>Chelicerata</taxon>
        <taxon>Arachnida</taxon>
        <taxon>Araneae</taxon>
        <taxon>Araneomorphae</taxon>
        <taxon>Entelegynae</taxon>
        <taxon>Araneoidea</taxon>
        <taxon>Araneidae</taxon>
        <taxon>Caerostris</taxon>
    </lineage>
</organism>
<accession>A0AAV4VFC5</accession>
<gene>
    <name evidence="1" type="ORF">CEXT_607211</name>
</gene>
<dbReference type="AlphaFoldDB" id="A0AAV4VFC5"/>
<name>A0AAV4VFC5_CAEEX</name>
<evidence type="ECO:0000313" key="1">
    <source>
        <dbReference type="EMBL" id="GIY68832.1"/>
    </source>
</evidence>
<reference evidence="1 2" key="1">
    <citation type="submission" date="2021-06" db="EMBL/GenBank/DDBJ databases">
        <title>Caerostris extrusa draft genome.</title>
        <authorList>
            <person name="Kono N."/>
            <person name="Arakawa K."/>
        </authorList>
    </citation>
    <scope>NUCLEOTIDE SEQUENCE [LARGE SCALE GENOMIC DNA]</scope>
</reference>
<protein>
    <submittedName>
        <fullName evidence="1">Uncharacterized protein</fullName>
    </submittedName>
</protein>
<keyword evidence="2" id="KW-1185">Reference proteome</keyword>
<evidence type="ECO:0000313" key="2">
    <source>
        <dbReference type="Proteomes" id="UP001054945"/>
    </source>
</evidence>
<comment type="caution">
    <text evidence="1">The sequence shown here is derived from an EMBL/GenBank/DDBJ whole genome shotgun (WGS) entry which is preliminary data.</text>
</comment>
<dbReference type="Proteomes" id="UP001054945">
    <property type="component" value="Unassembled WGS sequence"/>
</dbReference>
<dbReference type="EMBL" id="BPLR01014450">
    <property type="protein sequence ID" value="GIY68832.1"/>
    <property type="molecule type" value="Genomic_DNA"/>
</dbReference>
<sequence>MNARMRQINKEFASEYVSLNATFNLKPVLTVEVRMKDHRANFSCCRTWIYTVLIIAVRKKEIQNNKTIVTNVISTIQVTDKSSEVSKCTIMIEQDSY</sequence>